<sequence length="119" mass="12444">MIADTQVDADRIAVAVQAGRHVARLHSGRFGELATYLPGRRIPGVRIGLAEVSIGVVGIYPATVAEIARDVRTAVAITDRPVHVHILDMVMTTLVVPIVLVAPVGPSVSAVVATPSIHS</sequence>
<keyword evidence="2" id="KW-1185">Reference proteome</keyword>
<name>A0ABN2GJC3_9ACTN</name>
<dbReference type="Proteomes" id="UP001500618">
    <property type="component" value="Unassembled WGS sequence"/>
</dbReference>
<organism evidence="1 2">
    <name type="scientific">Fodinicola feengrottensis</name>
    <dbReference type="NCBI Taxonomy" id="435914"/>
    <lineage>
        <taxon>Bacteria</taxon>
        <taxon>Bacillati</taxon>
        <taxon>Actinomycetota</taxon>
        <taxon>Actinomycetes</taxon>
        <taxon>Mycobacteriales</taxon>
        <taxon>Fodinicola</taxon>
    </lineage>
</organism>
<dbReference type="RefSeq" id="WP_279582330.1">
    <property type="nucleotide sequence ID" value="NZ_BAAANY010000008.1"/>
</dbReference>
<evidence type="ECO:0000313" key="1">
    <source>
        <dbReference type="EMBL" id="GAA1672228.1"/>
    </source>
</evidence>
<accession>A0ABN2GJC3</accession>
<evidence type="ECO:0000313" key="2">
    <source>
        <dbReference type="Proteomes" id="UP001500618"/>
    </source>
</evidence>
<dbReference type="EMBL" id="BAAANY010000008">
    <property type="protein sequence ID" value="GAA1672228.1"/>
    <property type="molecule type" value="Genomic_DNA"/>
</dbReference>
<comment type="caution">
    <text evidence="1">The sequence shown here is derived from an EMBL/GenBank/DDBJ whole genome shotgun (WGS) entry which is preliminary data.</text>
</comment>
<reference evidence="1 2" key="1">
    <citation type="journal article" date="2019" name="Int. J. Syst. Evol. Microbiol.">
        <title>The Global Catalogue of Microorganisms (GCM) 10K type strain sequencing project: providing services to taxonomists for standard genome sequencing and annotation.</title>
        <authorList>
            <consortium name="The Broad Institute Genomics Platform"/>
            <consortium name="The Broad Institute Genome Sequencing Center for Infectious Disease"/>
            <person name="Wu L."/>
            <person name="Ma J."/>
        </authorList>
    </citation>
    <scope>NUCLEOTIDE SEQUENCE [LARGE SCALE GENOMIC DNA]</scope>
    <source>
        <strain evidence="1 2">JCM 14718</strain>
    </source>
</reference>
<proteinExistence type="predicted"/>
<gene>
    <name evidence="1" type="ORF">GCM10009765_22010</name>
</gene>
<protein>
    <submittedName>
        <fullName evidence="1">Uncharacterized protein</fullName>
    </submittedName>
</protein>